<sequence length="42" mass="4820">MWYTHFDLCYLVASCISSSQDFALPNAMTTRFWGQHCGKGNM</sequence>
<dbReference type="Gramene" id="AET4Gv20499700.6">
    <property type="protein sequence ID" value="AET4Gv20499700.6"/>
    <property type="gene ID" value="AET4Gv20499700"/>
</dbReference>
<organism evidence="1 2">
    <name type="scientific">Aegilops tauschii subsp. strangulata</name>
    <name type="common">Goatgrass</name>
    <dbReference type="NCBI Taxonomy" id="200361"/>
    <lineage>
        <taxon>Eukaryota</taxon>
        <taxon>Viridiplantae</taxon>
        <taxon>Streptophyta</taxon>
        <taxon>Embryophyta</taxon>
        <taxon>Tracheophyta</taxon>
        <taxon>Spermatophyta</taxon>
        <taxon>Magnoliopsida</taxon>
        <taxon>Liliopsida</taxon>
        <taxon>Poales</taxon>
        <taxon>Poaceae</taxon>
        <taxon>BOP clade</taxon>
        <taxon>Pooideae</taxon>
        <taxon>Triticodae</taxon>
        <taxon>Triticeae</taxon>
        <taxon>Triticinae</taxon>
        <taxon>Aegilops</taxon>
    </lineage>
</organism>
<proteinExistence type="predicted"/>
<keyword evidence="2" id="KW-1185">Reference proteome</keyword>
<accession>A0A453IA70</accession>
<evidence type="ECO:0000313" key="1">
    <source>
        <dbReference type="EnsemblPlants" id="AET4Gv20499700.6"/>
    </source>
</evidence>
<name>A0A453IA70_AEGTS</name>
<evidence type="ECO:0000313" key="2">
    <source>
        <dbReference type="Proteomes" id="UP000015105"/>
    </source>
</evidence>
<protein>
    <submittedName>
        <fullName evidence="1">Uncharacterized protein</fullName>
    </submittedName>
</protein>
<reference evidence="2" key="2">
    <citation type="journal article" date="2017" name="Nat. Plants">
        <title>The Aegilops tauschii genome reveals multiple impacts of transposons.</title>
        <authorList>
            <person name="Zhao G."/>
            <person name="Zou C."/>
            <person name="Li K."/>
            <person name="Wang K."/>
            <person name="Li T."/>
            <person name="Gao L."/>
            <person name="Zhang X."/>
            <person name="Wang H."/>
            <person name="Yang Z."/>
            <person name="Liu X."/>
            <person name="Jiang W."/>
            <person name="Mao L."/>
            <person name="Kong X."/>
            <person name="Jiao Y."/>
            <person name="Jia J."/>
        </authorList>
    </citation>
    <scope>NUCLEOTIDE SEQUENCE [LARGE SCALE GENOMIC DNA]</scope>
    <source>
        <strain evidence="2">cv. AL8/78</strain>
    </source>
</reference>
<reference evidence="1" key="5">
    <citation type="journal article" date="2021" name="G3 (Bethesda)">
        <title>Aegilops tauschii genome assembly Aet v5.0 features greater sequence contiguity and improved annotation.</title>
        <authorList>
            <person name="Wang L."/>
            <person name="Zhu T."/>
            <person name="Rodriguez J.C."/>
            <person name="Deal K.R."/>
            <person name="Dubcovsky J."/>
            <person name="McGuire P.E."/>
            <person name="Lux T."/>
            <person name="Spannagl M."/>
            <person name="Mayer K.F.X."/>
            <person name="Baldrich P."/>
            <person name="Meyers B.C."/>
            <person name="Huo N."/>
            <person name="Gu Y.Q."/>
            <person name="Zhou H."/>
            <person name="Devos K.M."/>
            <person name="Bennetzen J.L."/>
            <person name="Unver T."/>
            <person name="Budak H."/>
            <person name="Gulick P.J."/>
            <person name="Galiba G."/>
            <person name="Kalapos B."/>
            <person name="Nelson D.R."/>
            <person name="Li P."/>
            <person name="You F.M."/>
            <person name="Luo M.C."/>
            <person name="Dvorak J."/>
        </authorList>
    </citation>
    <scope>NUCLEOTIDE SEQUENCE [LARGE SCALE GENOMIC DNA]</scope>
    <source>
        <strain evidence="1">cv. AL8/78</strain>
    </source>
</reference>
<reference evidence="2" key="1">
    <citation type="journal article" date="2014" name="Science">
        <title>Ancient hybridizations among the ancestral genomes of bread wheat.</title>
        <authorList>
            <consortium name="International Wheat Genome Sequencing Consortium,"/>
            <person name="Marcussen T."/>
            <person name="Sandve S.R."/>
            <person name="Heier L."/>
            <person name="Spannagl M."/>
            <person name="Pfeifer M."/>
            <person name="Jakobsen K.S."/>
            <person name="Wulff B.B."/>
            <person name="Steuernagel B."/>
            <person name="Mayer K.F."/>
            <person name="Olsen O.A."/>
        </authorList>
    </citation>
    <scope>NUCLEOTIDE SEQUENCE [LARGE SCALE GENOMIC DNA]</scope>
    <source>
        <strain evidence="2">cv. AL8/78</strain>
    </source>
</reference>
<reference evidence="1" key="3">
    <citation type="journal article" date="2017" name="Nature">
        <title>Genome sequence of the progenitor of the wheat D genome Aegilops tauschii.</title>
        <authorList>
            <person name="Luo M.C."/>
            <person name="Gu Y.Q."/>
            <person name="Puiu D."/>
            <person name="Wang H."/>
            <person name="Twardziok S.O."/>
            <person name="Deal K.R."/>
            <person name="Huo N."/>
            <person name="Zhu T."/>
            <person name="Wang L."/>
            <person name="Wang Y."/>
            <person name="McGuire P.E."/>
            <person name="Liu S."/>
            <person name="Long H."/>
            <person name="Ramasamy R.K."/>
            <person name="Rodriguez J.C."/>
            <person name="Van S.L."/>
            <person name="Yuan L."/>
            <person name="Wang Z."/>
            <person name="Xia Z."/>
            <person name="Xiao L."/>
            <person name="Anderson O.D."/>
            <person name="Ouyang S."/>
            <person name="Liang Y."/>
            <person name="Zimin A.V."/>
            <person name="Pertea G."/>
            <person name="Qi P."/>
            <person name="Bennetzen J.L."/>
            <person name="Dai X."/>
            <person name="Dawson M.W."/>
            <person name="Muller H.G."/>
            <person name="Kugler K."/>
            <person name="Rivarola-Duarte L."/>
            <person name="Spannagl M."/>
            <person name="Mayer K.F.X."/>
            <person name="Lu F.H."/>
            <person name="Bevan M.W."/>
            <person name="Leroy P."/>
            <person name="Li P."/>
            <person name="You F.M."/>
            <person name="Sun Q."/>
            <person name="Liu Z."/>
            <person name="Lyons E."/>
            <person name="Wicker T."/>
            <person name="Salzberg S.L."/>
            <person name="Devos K.M."/>
            <person name="Dvorak J."/>
        </authorList>
    </citation>
    <scope>NUCLEOTIDE SEQUENCE [LARGE SCALE GENOMIC DNA]</scope>
    <source>
        <strain evidence="1">cv. AL8/78</strain>
    </source>
</reference>
<reference evidence="1" key="4">
    <citation type="submission" date="2019-03" db="UniProtKB">
        <authorList>
            <consortium name="EnsemblPlants"/>
        </authorList>
    </citation>
    <scope>IDENTIFICATION</scope>
</reference>
<dbReference type="AlphaFoldDB" id="A0A453IA70"/>
<dbReference type="EnsemblPlants" id="AET4Gv20499700.6">
    <property type="protein sequence ID" value="AET4Gv20499700.6"/>
    <property type="gene ID" value="AET4Gv20499700"/>
</dbReference>
<dbReference type="Proteomes" id="UP000015105">
    <property type="component" value="Chromosome 4D"/>
</dbReference>